<feature type="domain" description="HTH cro/C1-type" evidence="7">
    <location>
        <begin position="10"/>
        <end position="64"/>
    </location>
</feature>
<dbReference type="InterPro" id="IPR019109">
    <property type="entry name" value="MamF_MmsF"/>
</dbReference>
<feature type="transmembrane region" description="Helical" evidence="6">
    <location>
        <begin position="156"/>
        <end position="181"/>
    </location>
</feature>
<reference evidence="8" key="1">
    <citation type="submission" date="2020-12" db="EMBL/GenBank/DDBJ databases">
        <title>Snuella sp. nov., isolated from sediment in Incheon.</title>
        <authorList>
            <person name="Kim W."/>
        </authorList>
    </citation>
    <scope>NUCLEOTIDE SEQUENCE</scope>
    <source>
        <strain evidence="8">CAU 1569</strain>
    </source>
</reference>
<organism evidence="8 9">
    <name type="scientific">Snuella sedimenti</name>
    <dbReference type="NCBI Taxonomy" id="2798802"/>
    <lineage>
        <taxon>Bacteria</taxon>
        <taxon>Pseudomonadati</taxon>
        <taxon>Bacteroidota</taxon>
        <taxon>Flavobacteriia</taxon>
        <taxon>Flavobacteriales</taxon>
        <taxon>Flavobacteriaceae</taxon>
        <taxon>Snuella</taxon>
    </lineage>
</organism>
<evidence type="ECO:0000256" key="5">
    <source>
        <dbReference type="ARBA" id="ARBA00023136"/>
    </source>
</evidence>
<feature type="transmembrane region" description="Helical" evidence="6">
    <location>
        <begin position="123"/>
        <end position="144"/>
    </location>
</feature>
<dbReference type="PANTHER" id="PTHR46797">
    <property type="entry name" value="HTH-TYPE TRANSCRIPTIONAL REGULATOR"/>
    <property type="match status" value="1"/>
</dbReference>
<evidence type="ECO:0000256" key="4">
    <source>
        <dbReference type="ARBA" id="ARBA00023125"/>
    </source>
</evidence>
<feature type="transmembrane region" description="Helical" evidence="6">
    <location>
        <begin position="83"/>
        <end position="103"/>
    </location>
</feature>
<keyword evidence="2 6" id="KW-0812">Transmembrane</keyword>
<dbReference type="EMBL" id="JAELVQ010000010">
    <property type="protein sequence ID" value="MBJ6368318.1"/>
    <property type="molecule type" value="Genomic_DNA"/>
</dbReference>
<dbReference type="CDD" id="cd00093">
    <property type="entry name" value="HTH_XRE"/>
    <property type="match status" value="1"/>
</dbReference>
<evidence type="ECO:0000259" key="7">
    <source>
        <dbReference type="PROSITE" id="PS50943"/>
    </source>
</evidence>
<dbReference type="Pfam" id="PF01381">
    <property type="entry name" value="HTH_3"/>
    <property type="match status" value="1"/>
</dbReference>
<dbReference type="Pfam" id="PF09685">
    <property type="entry name" value="MamF_MmsF"/>
    <property type="match status" value="1"/>
</dbReference>
<dbReference type="RefSeq" id="WP_199115074.1">
    <property type="nucleotide sequence ID" value="NZ_JAELVQ010000010.1"/>
</dbReference>
<evidence type="ECO:0000256" key="3">
    <source>
        <dbReference type="ARBA" id="ARBA00022989"/>
    </source>
</evidence>
<comment type="caution">
    <text evidence="8">The sequence shown here is derived from an EMBL/GenBank/DDBJ whole genome shotgun (WGS) entry which is preliminary data.</text>
</comment>
<dbReference type="Gene3D" id="1.10.260.40">
    <property type="entry name" value="lambda repressor-like DNA-binding domains"/>
    <property type="match status" value="1"/>
</dbReference>
<sequence length="199" mass="22881">MDHLNLAQRVKELRTGKGFSQEVLAEISGLSLRTIQRIENNETVPRGDTLKRLAVALNTSPDDIVDWQVQEDQSYLTLMSASALGFLFFPLLGIIIPLTLWILKKDKLKGVNELGKSILNFQISWVLLLFLYYIFIISGMLGLGNIFTKILPNWRFGILTFFIPLICLYLYNIMVTIINTIRIHKHKSFKYVPALRILR</sequence>
<dbReference type="SMART" id="SM00530">
    <property type="entry name" value="HTH_XRE"/>
    <property type="match status" value="1"/>
</dbReference>
<evidence type="ECO:0000256" key="1">
    <source>
        <dbReference type="ARBA" id="ARBA00004141"/>
    </source>
</evidence>
<proteinExistence type="predicted"/>
<dbReference type="GO" id="GO:0003700">
    <property type="term" value="F:DNA-binding transcription factor activity"/>
    <property type="evidence" value="ECO:0007669"/>
    <property type="project" value="TreeGrafter"/>
</dbReference>
<dbReference type="SUPFAM" id="SSF47413">
    <property type="entry name" value="lambda repressor-like DNA-binding domains"/>
    <property type="match status" value="1"/>
</dbReference>
<protein>
    <submittedName>
        <fullName evidence="8">Helix-turn-helix domain-containing protein</fullName>
    </submittedName>
</protein>
<dbReference type="PANTHER" id="PTHR46797:SF1">
    <property type="entry name" value="METHYLPHOSPHONATE SYNTHASE"/>
    <property type="match status" value="1"/>
</dbReference>
<keyword evidence="4" id="KW-0238">DNA-binding</keyword>
<dbReference type="GO" id="GO:0003677">
    <property type="term" value="F:DNA binding"/>
    <property type="evidence" value="ECO:0007669"/>
    <property type="project" value="UniProtKB-KW"/>
</dbReference>
<name>A0A8J7J4E8_9FLAO</name>
<dbReference type="PROSITE" id="PS50943">
    <property type="entry name" value="HTH_CROC1"/>
    <property type="match status" value="1"/>
</dbReference>
<dbReference type="InterPro" id="IPR001387">
    <property type="entry name" value="Cro/C1-type_HTH"/>
</dbReference>
<keyword evidence="9" id="KW-1185">Reference proteome</keyword>
<gene>
    <name evidence="8" type="ORF">JF259_09485</name>
</gene>
<dbReference type="InterPro" id="IPR050807">
    <property type="entry name" value="TransReg_Diox_bact_type"/>
</dbReference>
<evidence type="ECO:0000256" key="2">
    <source>
        <dbReference type="ARBA" id="ARBA00022692"/>
    </source>
</evidence>
<comment type="subcellular location">
    <subcellularLocation>
        <location evidence="1">Membrane</location>
        <topology evidence="1">Multi-pass membrane protein</topology>
    </subcellularLocation>
</comment>
<evidence type="ECO:0000313" key="9">
    <source>
        <dbReference type="Proteomes" id="UP000610931"/>
    </source>
</evidence>
<accession>A0A8J7J4E8</accession>
<dbReference type="GO" id="GO:0005829">
    <property type="term" value="C:cytosol"/>
    <property type="evidence" value="ECO:0007669"/>
    <property type="project" value="TreeGrafter"/>
</dbReference>
<dbReference type="AlphaFoldDB" id="A0A8J7J4E8"/>
<keyword evidence="5 6" id="KW-0472">Membrane</keyword>
<keyword evidence="3 6" id="KW-1133">Transmembrane helix</keyword>
<dbReference type="InterPro" id="IPR010982">
    <property type="entry name" value="Lambda_DNA-bd_dom_sf"/>
</dbReference>
<evidence type="ECO:0000313" key="8">
    <source>
        <dbReference type="EMBL" id="MBJ6368318.1"/>
    </source>
</evidence>
<dbReference type="Proteomes" id="UP000610931">
    <property type="component" value="Unassembled WGS sequence"/>
</dbReference>
<evidence type="ECO:0000256" key="6">
    <source>
        <dbReference type="SAM" id="Phobius"/>
    </source>
</evidence>